<evidence type="ECO:0000256" key="6">
    <source>
        <dbReference type="ARBA" id="ARBA00023163"/>
    </source>
</evidence>
<feature type="region of interest" description="Disordered" evidence="8">
    <location>
        <begin position="925"/>
        <end position="944"/>
    </location>
</feature>
<comment type="subcellular location">
    <subcellularLocation>
        <location evidence="1">Nucleus</location>
    </subcellularLocation>
</comment>
<dbReference type="GO" id="GO:0005634">
    <property type="term" value="C:nucleus"/>
    <property type="evidence" value="ECO:0007669"/>
    <property type="project" value="UniProtKB-SubCell"/>
</dbReference>
<feature type="region of interest" description="Disordered" evidence="8">
    <location>
        <begin position="259"/>
        <end position="278"/>
    </location>
</feature>
<dbReference type="Proteomes" id="UP000000763">
    <property type="component" value="Chromosome 5"/>
</dbReference>
<proteinExistence type="inferred from homology"/>
<evidence type="ECO:0000256" key="4">
    <source>
        <dbReference type="ARBA" id="ARBA00022491"/>
    </source>
</evidence>
<keyword evidence="4" id="KW-0678">Repressor</keyword>
<protein>
    <recommendedName>
        <fullName evidence="3">Mediator of RNA polymerase II transcription subunit 13</fullName>
    </recommendedName>
</protein>
<reference evidence="10" key="2">
    <citation type="journal article" date="2008" name="Nucleic Acids Res.">
        <title>The rice annotation project database (RAP-DB): 2008 update.</title>
        <authorList>
            <consortium name="The rice annotation project (RAP)"/>
        </authorList>
    </citation>
    <scope>GENOME REANNOTATION</scope>
    <source>
        <strain evidence="10">cv. Nipponbare</strain>
    </source>
</reference>
<dbReference type="EMBL" id="AC135421">
    <property type="protein sequence ID" value="AAU10759.1"/>
    <property type="molecule type" value="Genomic_DNA"/>
</dbReference>
<evidence type="ECO:0000313" key="9">
    <source>
        <dbReference type="EMBL" id="AAU10759.1"/>
    </source>
</evidence>
<dbReference type="PANTHER" id="PTHR48249">
    <property type="entry name" value="MEDIATOR OF RNA POLYMERASE II TRANSCRIPTION SUBUNIT 13"/>
    <property type="match status" value="1"/>
</dbReference>
<keyword evidence="6" id="KW-0804">Transcription</keyword>
<feature type="compositionally biased region" description="Low complexity" evidence="8">
    <location>
        <begin position="1"/>
        <end position="15"/>
    </location>
</feature>
<comment type="similarity">
    <text evidence="2">Belongs to the Mediator complex subunit 13 family.</text>
</comment>
<evidence type="ECO:0000313" key="10">
    <source>
        <dbReference type="Proteomes" id="UP000000763"/>
    </source>
</evidence>
<gene>
    <name evidence="9" type="primary">OSJNBb0012G21.6</name>
</gene>
<evidence type="ECO:0000256" key="8">
    <source>
        <dbReference type="SAM" id="MobiDB-lite"/>
    </source>
</evidence>
<feature type="region of interest" description="Disordered" evidence="8">
    <location>
        <begin position="1"/>
        <end position="81"/>
    </location>
</feature>
<dbReference type="PANTHER" id="PTHR48249:SF3">
    <property type="entry name" value="MEDIATOR OF RNA POLYMERASE II TRANSCRIPTION SUBUNIT 13"/>
    <property type="match status" value="1"/>
</dbReference>
<evidence type="ECO:0000256" key="1">
    <source>
        <dbReference type="ARBA" id="ARBA00004123"/>
    </source>
</evidence>
<accession>Q688J1</accession>
<organism evidence="9 10">
    <name type="scientific">Oryza sativa subsp. japonica</name>
    <name type="common">Rice</name>
    <dbReference type="NCBI Taxonomy" id="39947"/>
    <lineage>
        <taxon>Eukaryota</taxon>
        <taxon>Viridiplantae</taxon>
        <taxon>Streptophyta</taxon>
        <taxon>Embryophyta</taxon>
        <taxon>Tracheophyta</taxon>
        <taxon>Spermatophyta</taxon>
        <taxon>Magnoliopsida</taxon>
        <taxon>Liliopsida</taxon>
        <taxon>Poales</taxon>
        <taxon>Poaceae</taxon>
        <taxon>BOP clade</taxon>
        <taxon>Oryzoideae</taxon>
        <taxon>Oryzeae</taxon>
        <taxon>Oryzinae</taxon>
        <taxon>Oryza</taxon>
        <taxon>Oryza sativa</taxon>
    </lineage>
</organism>
<feature type="compositionally biased region" description="Basic and acidic residues" evidence="8">
    <location>
        <begin position="305"/>
        <end position="321"/>
    </location>
</feature>
<evidence type="ECO:0000256" key="5">
    <source>
        <dbReference type="ARBA" id="ARBA00023015"/>
    </source>
</evidence>
<reference evidence="10" key="1">
    <citation type="journal article" date="2005" name="Nature">
        <title>The map-based sequence of the rice genome.</title>
        <authorList>
            <consortium name="International rice genome sequencing project (IRGSP)"/>
            <person name="Matsumoto T."/>
            <person name="Wu J."/>
            <person name="Kanamori H."/>
            <person name="Katayose Y."/>
            <person name="Fujisawa M."/>
            <person name="Namiki N."/>
            <person name="Mizuno H."/>
            <person name="Yamamoto K."/>
            <person name="Antonio B.A."/>
            <person name="Baba T."/>
            <person name="Sakata K."/>
            <person name="Nagamura Y."/>
            <person name="Aoki H."/>
            <person name="Arikawa K."/>
            <person name="Arita K."/>
            <person name="Bito T."/>
            <person name="Chiden Y."/>
            <person name="Fujitsuka N."/>
            <person name="Fukunaka R."/>
            <person name="Hamada M."/>
            <person name="Harada C."/>
            <person name="Hayashi A."/>
            <person name="Hijishita S."/>
            <person name="Honda M."/>
            <person name="Hosokawa S."/>
            <person name="Ichikawa Y."/>
            <person name="Idonuma A."/>
            <person name="Iijima M."/>
            <person name="Ikeda M."/>
            <person name="Ikeno M."/>
            <person name="Ito K."/>
            <person name="Ito S."/>
            <person name="Ito T."/>
            <person name="Ito Y."/>
            <person name="Ito Y."/>
            <person name="Iwabuchi A."/>
            <person name="Kamiya K."/>
            <person name="Karasawa W."/>
            <person name="Kurita K."/>
            <person name="Katagiri S."/>
            <person name="Kikuta A."/>
            <person name="Kobayashi H."/>
            <person name="Kobayashi N."/>
            <person name="Machita K."/>
            <person name="Maehara T."/>
            <person name="Masukawa M."/>
            <person name="Mizubayashi T."/>
            <person name="Mukai Y."/>
            <person name="Nagasaki H."/>
            <person name="Nagata Y."/>
            <person name="Naito S."/>
            <person name="Nakashima M."/>
            <person name="Nakama Y."/>
            <person name="Nakamichi Y."/>
            <person name="Nakamura M."/>
            <person name="Meguro A."/>
            <person name="Negishi M."/>
            <person name="Ohta I."/>
            <person name="Ohta T."/>
            <person name="Okamoto M."/>
            <person name="Ono N."/>
            <person name="Saji S."/>
            <person name="Sakaguchi M."/>
            <person name="Sakai K."/>
            <person name="Shibata M."/>
            <person name="Shimokawa T."/>
            <person name="Song J."/>
            <person name="Takazaki Y."/>
            <person name="Terasawa K."/>
            <person name="Tsugane M."/>
            <person name="Tsuji K."/>
            <person name="Ueda S."/>
            <person name="Waki K."/>
            <person name="Yamagata H."/>
            <person name="Yamamoto M."/>
            <person name="Yamamoto S."/>
            <person name="Yamane H."/>
            <person name="Yoshiki S."/>
            <person name="Yoshihara R."/>
            <person name="Yukawa K."/>
            <person name="Zhong H."/>
            <person name="Yano M."/>
            <person name="Yuan Q."/>
            <person name="Ouyang S."/>
            <person name="Liu J."/>
            <person name="Jones K.M."/>
            <person name="Gansberger K."/>
            <person name="Moffat K."/>
            <person name="Hill J."/>
            <person name="Bera J."/>
            <person name="Fadrosh D."/>
            <person name="Jin S."/>
            <person name="Johri S."/>
            <person name="Kim M."/>
            <person name="Overton L."/>
            <person name="Reardon M."/>
            <person name="Tsitrin T."/>
            <person name="Vuong H."/>
            <person name="Weaver B."/>
            <person name="Ciecko A."/>
            <person name="Tallon L."/>
            <person name="Jackson J."/>
            <person name="Pai G."/>
            <person name="Aken S.V."/>
            <person name="Utterback T."/>
            <person name="Reidmuller S."/>
            <person name="Feldblyum T."/>
            <person name="Hsiao J."/>
            <person name="Zismann V."/>
            <person name="Iobst S."/>
            <person name="de Vazeille A.R."/>
            <person name="Buell C.R."/>
            <person name="Ying K."/>
            <person name="Li Y."/>
            <person name="Lu T."/>
            <person name="Huang Y."/>
            <person name="Zhao Q."/>
            <person name="Feng Q."/>
            <person name="Zhang L."/>
            <person name="Zhu J."/>
            <person name="Weng Q."/>
            <person name="Mu J."/>
            <person name="Lu Y."/>
            <person name="Fan D."/>
            <person name="Liu Y."/>
            <person name="Guan J."/>
            <person name="Zhang Y."/>
            <person name="Yu S."/>
            <person name="Liu X."/>
            <person name="Zhang Y."/>
            <person name="Hong G."/>
            <person name="Han B."/>
            <person name="Choisne N."/>
            <person name="Demange N."/>
            <person name="Orjeda G."/>
            <person name="Samain S."/>
            <person name="Cattolico L."/>
            <person name="Pelletier E."/>
            <person name="Couloux A."/>
            <person name="Segurens B."/>
            <person name="Wincker P."/>
            <person name="D'Hont A."/>
            <person name="Scarpelli C."/>
            <person name="Weissenbach J."/>
            <person name="Salanoubat M."/>
            <person name="Quetier F."/>
            <person name="Yu Y."/>
            <person name="Kim H.R."/>
            <person name="Rambo T."/>
            <person name="Currie J."/>
            <person name="Collura K."/>
            <person name="Luo M."/>
            <person name="Yang T."/>
            <person name="Ammiraju J.S.S."/>
            <person name="Engler F."/>
            <person name="Soderlund C."/>
            <person name="Wing R.A."/>
            <person name="Palmer L.E."/>
            <person name="de la Bastide M."/>
            <person name="Spiegel L."/>
            <person name="Nascimento L."/>
            <person name="Zutavern T."/>
            <person name="O'Shaughnessy A."/>
            <person name="Dike S."/>
            <person name="Dedhia N."/>
            <person name="Preston R."/>
            <person name="Balija V."/>
            <person name="McCombie W.R."/>
            <person name="Chow T."/>
            <person name="Chen H."/>
            <person name="Chung M."/>
            <person name="Chen C."/>
            <person name="Shaw J."/>
            <person name="Wu H."/>
            <person name="Hsiao K."/>
            <person name="Chao Y."/>
            <person name="Chu M."/>
            <person name="Cheng C."/>
            <person name="Hour A."/>
            <person name="Lee P."/>
            <person name="Lin S."/>
            <person name="Lin Y."/>
            <person name="Liou J."/>
            <person name="Liu S."/>
            <person name="Hsing Y."/>
            <person name="Raghuvanshi S."/>
            <person name="Mohanty A."/>
            <person name="Bharti A.K."/>
            <person name="Gaur A."/>
            <person name="Gupta V."/>
            <person name="Kumar D."/>
            <person name="Ravi V."/>
            <person name="Vij S."/>
            <person name="Kapur A."/>
            <person name="Khurana P."/>
            <person name="Khurana P."/>
            <person name="Khurana J.P."/>
            <person name="Tyagi A.K."/>
            <person name="Gaikwad K."/>
            <person name="Singh A."/>
            <person name="Dalal V."/>
            <person name="Srivastava S."/>
            <person name="Dixit A."/>
            <person name="Pal A.K."/>
            <person name="Ghazi I.A."/>
            <person name="Yadav M."/>
            <person name="Pandit A."/>
            <person name="Bhargava A."/>
            <person name="Sureshbabu K."/>
            <person name="Batra K."/>
            <person name="Sharma T.R."/>
            <person name="Mohapatra T."/>
            <person name="Singh N.K."/>
            <person name="Messing J."/>
            <person name="Nelson A.B."/>
            <person name="Fuks G."/>
            <person name="Kavchok S."/>
            <person name="Keizer G."/>
            <person name="Linton E."/>
            <person name="Llaca V."/>
            <person name="Song R."/>
            <person name="Tanyolac B."/>
            <person name="Young S."/>
            <person name="Ho-Il K."/>
            <person name="Hahn J.H."/>
            <person name="Sangsakoo G."/>
            <person name="Vanavichit A."/>
            <person name="de Mattos Luiz.A.T."/>
            <person name="Zimmer P.D."/>
            <person name="Malone G."/>
            <person name="Dellagostin O."/>
            <person name="de Oliveira A.C."/>
            <person name="Bevan M."/>
            <person name="Bancroft I."/>
            <person name="Minx P."/>
            <person name="Cordum H."/>
            <person name="Wilson R."/>
            <person name="Cheng Z."/>
            <person name="Jin W."/>
            <person name="Jiang J."/>
            <person name="Leong S.A."/>
            <person name="Iwama H."/>
            <person name="Gojobori T."/>
            <person name="Itoh T."/>
            <person name="Niimura Y."/>
            <person name="Fujii Y."/>
            <person name="Habara T."/>
            <person name="Sakai H."/>
            <person name="Sato Y."/>
            <person name="Wilson G."/>
            <person name="Kumar K."/>
            <person name="McCouch S."/>
            <person name="Juretic N."/>
            <person name="Hoen D."/>
            <person name="Wright S."/>
            <person name="Bruskiewich R."/>
            <person name="Bureau T."/>
            <person name="Miyao A."/>
            <person name="Hirochika H."/>
            <person name="Nishikawa T."/>
            <person name="Kadowaki K."/>
            <person name="Sugiura M."/>
            <person name="Burr B."/>
            <person name="Sasaki T."/>
        </authorList>
    </citation>
    <scope>NUCLEOTIDE SEQUENCE [LARGE SCALE GENOMIC DNA]</scope>
    <source>
        <strain evidence="10">cv. Nipponbare</strain>
    </source>
</reference>
<dbReference type="InterPro" id="IPR051139">
    <property type="entry name" value="Mediator_complx_sub13"/>
</dbReference>
<keyword evidence="5" id="KW-0805">Transcription regulation</keyword>
<dbReference type="AlphaFoldDB" id="Q688J1"/>
<keyword evidence="7" id="KW-0539">Nucleus</keyword>
<sequence length="1020" mass="110289">MASSISSVSSTSNGSEHAVAAEGGDLSADADSMACHQSDLPSNIAGSKMVSKRPRSEIPEVSSRAGKESVDNNQGVNGQGRCSWGWDEEGVAMDINLLISEFGDFSDFFQEEELDFGEPPGTAESHSLVIPGPDCGDATFTDSPSTAMDIPEQRFSPVGLSSLEVFNHQTVAPIHDVVSKVQEPQKDIASPTSSQSVVLSSGRSSHLTRAEALLTYAPEYAAIEISTGETPTSLFTNPYQPRSIKPGSSSFNSRVYSYDAAQSSQMESGEDKPEKSVRLASGNLSRDIGSSNLYTVVQVGKKESDKGLKNTDIQSGKEEASRPISGETSLDSSVVSQRKSDSMFNAGYFLLSMKTALATEMECIKFQAAMCRIRHTLLSLSSKASAELKSALSSLVHTDVSNKLDLVPKYDIKRKENIPARLSIDVDHEVYDRSLENVGVWKPVGTPKGPTHLESFSAKTYTGTSQGLPVKRQPIVDLLSAMALIVQQSTSFVDIALDMDDGDGSFFWLSLDEQKRRGFSCDPSMVHAGCGGILGTCHSKDCAGVDLVDPLSAEVSDSSVISLLQSDIKAALKTAFANMDGPLLVTDWCRGRSNAADLWEKAPLEPYASPKPVTYYALCPDIEMLTSAATDFFLQLGTRLVLTECPDQVKIGNGHSSSISSTSEYLQALSRNWTVKSFVTSLTRVIKDIKLNSSILANQKESTSGPCTIVTVETLLRLHKPNNELAVLKDMAFTVYNKARRIPKAISTSDMFQSPAYMGRSQSTMMHATSPGPTLWKECLVPRMSGSTLSRETEFDASMRSSVTWDNSWPGRAGGFMDPNKIPDVCVQDDRKYAFEPLFILAEPGSVDYSSGMESSKSGVDASGSGIYSSISGGGSDSGASASALLEGSDNDNAASLHCCYGWTEDWRCIIDHYGGSIAAVQEKMSRGSGKQTRNFTQEAAGRDHETEMHNVLEAVAAELHSLSWMTEEIASKPLLKEQKNRQQYCSTWYGNVPCEAEEIIARMNRLDGCDDQDGVYVTM</sequence>
<feature type="region of interest" description="Disordered" evidence="8">
    <location>
        <begin position="305"/>
        <end position="332"/>
    </location>
</feature>
<evidence type="ECO:0000256" key="3">
    <source>
        <dbReference type="ARBA" id="ARBA00019618"/>
    </source>
</evidence>
<evidence type="ECO:0000256" key="2">
    <source>
        <dbReference type="ARBA" id="ARBA00009354"/>
    </source>
</evidence>
<evidence type="ECO:0000256" key="7">
    <source>
        <dbReference type="ARBA" id="ARBA00023242"/>
    </source>
</evidence>
<name>Q688J1_ORYSJ</name>
<feature type="compositionally biased region" description="Polar residues" evidence="8">
    <location>
        <begin position="929"/>
        <end position="938"/>
    </location>
</feature>